<dbReference type="EC" id="2.4.2.1" evidence="5"/>
<reference evidence="8 9" key="1">
    <citation type="submission" date="2019-02" db="EMBL/GenBank/DDBJ databases">
        <title>Deep-cultivation of Planctomycetes and their phenomic and genomic characterization uncovers novel biology.</title>
        <authorList>
            <person name="Wiegand S."/>
            <person name="Jogler M."/>
            <person name="Boedeker C."/>
            <person name="Pinto D."/>
            <person name="Vollmers J."/>
            <person name="Rivas-Marin E."/>
            <person name="Kohn T."/>
            <person name="Peeters S.H."/>
            <person name="Heuer A."/>
            <person name="Rast P."/>
            <person name="Oberbeckmann S."/>
            <person name="Bunk B."/>
            <person name="Jeske O."/>
            <person name="Meyerdierks A."/>
            <person name="Storesund J.E."/>
            <person name="Kallscheuer N."/>
            <person name="Luecker S."/>
            <person name="Lage O.M."/>
            <person name="Pohl T."/>
            <person name="Merkel B.J."/>
            <person name="Hornburger P."/>
            <person name="Mueller R.-W."/>
            <person name="Bruemmer F."/>
            <person name="Labrenz M."/>
            <person name="Spormann A.M."/>
            <person name="Op Den Camp H."/>
            <person name="Overmann J."/>
            <person name="Amann R."/>
            <person name="Jetten M.S.M."/>
            <person name="Mascher T."/>
            <person name="Medema M.H."/>
            <person name="Devos D.P."/>
            <person name="Kaster A.-K."/>
            <person name="Ovreas L."/>
            <person name="Rohde M."/>
            <person name="Galperin M.Y."/>
            <person name="Jogler C."/>
        </authorList>
    </citation>
    <scope>NUCLEOTIDE SEQUENCE [LARGE SCALE GENOMIC DNA]</scope>
    <source>
        <strain evidence="8 9">Pla52n</strain>
    </source>
</reference>
<feature type="binding site" evidence="6">
    <location>
        <position position="279"/>
    </location>
    <ligand>
        <name>a purine D-ribonucleoside</name>
        <dbReference type="ChEBI" id="CHEBI:142355"/>
    </ligand>
</feature>
<evidence type="ECO:0000256" key="6">
    <source>
        <dbReference type="PIRSR" id="PIRSR000477-2"/>
    </source>
</evidence>
<keyword evidence="4 5" id="KW-0808">Transferase</keyword>
<evidence type="ECO:0000256" key="3">
    <source>
        <dbReference type="ARBA" id="ARBA00022676"/>
    </source>
</evidence>
<dbReference type="GO" id="GO:0009116">
    <property type="term" value="P:nucleoside metabolic process"/>
    <property type="evidence" value="ECO:0007669"/>
    <property type="project" value="InterPro"/>
</dbReference>
<dbReference type="Gene3D" id="3.40.50.1580">
    <property type="entry name" value="Nucleoside phosphorylase domain"/>
    <property type="match status" value="1"/>
</dbReference>
<dbReference type="InterPro" id="IPR011268">
    <property type="entry name" value="Purine_phosphorylase"/>
</dbReference>
<evidence type="ECO:0000256" key="2">
    <source>
        <dbReference type="ARBA" id="ARBA00006751"/>
    </source>
</evidence>
<evidence type="ECO:0000256" key="4">
    <source>
        <dbReference type="ARBA" id="ARBA00022679"/>
    </source>
</evidence>
<organism evidence="8 9">
    <name type="scientific">Stieleria varia</name>
    <dbReference type="NCBI Taxonomy" id="2528005"/>
    <lineage>
        <taxon>Bacteria</taxon>
        <taxon>Pseudomonadati</taxon>
        <taxon>Planctomycetota</taxon>
        <taxon>Planctomycetia</taxon>
        <taxon>Pirellulales</taxon>
        <taxon>Pirellulaceae</taxon>
        <taxon>Stieleria</taxon>
    </lineage>
</organism>
<dbReference type="GO" id="GO:0004731">
    <property type="term" value="F:purine-nucleoside phosphorylase activity"/>
    <property type="evidence" value="ECO:0007669"/>
    <property type="project" value="UniProtKB-EC"/>
</dbReference>
<dbReference type="PIRSF" id="PIRSF000477">
    <property type="entry name" value="PurNPase"/>
    <property type="match status" value="1"/>
</dbReference>
<comment type="similarity">
    <text evidence="2 5">Belongs to the PNP/MTAP phosphorylase family.</text>
</comment>
<dbReference type="Pfam" id="PF01048">
    <property type="entry name" value="PNP_UDP_1"/>
    <property type="match status" value="1"/>
</dbReference>
<feature type="binding site" evidence="6">
    <location>
        <position position="66"/>
    </location>
    <ligand>
        <name>phosphate</name>
        <dbReference type="ChEBI" id="CHEBI:43474"/>
    </ligand>
</feature>
<dbReference type="UniPathway" id="UPA00606"/>
<keyword evidence="3 5" id="KW-0328">Glycosyltransferase</keyword>
<sequence length="316" mass="34044">MMIARILGIILGARRLIPIVSIQHKTINEYRFVTDRESLSNRVQRTMEFVQSRTAVVPETAIILGSGLGGLADRIETPIALDYCDIPCFAKSTASGHRGQLIVGTLNERPVVAMAGRFHRYEGWSNADVGFPVRVMHALGARTLIVSNAAGGVNPKLRVGDIIVIRDHINWLHQRGLGSSDQPTVANPADWPLSLGRQRMGELYDSGLASIAMRSAVRNGFTAYEGTYLATLGPTYETRAEYRMMRRIGADVAGMSTVPEVLAAAELGMQVLGLSLVSNVAQVDHGVKADHAEVLQAGQAAATKMEQVVSSVVGSN</sequence>
<feature type="binding site" evidence="6">
    <location>
        <position position="237"/>
    </location>
    <ligand>
        <name>a purine D-ribonucleoside</name>
        <dbReference type="ChEBI" id="CHEBI:142355"/>
    </ligand>
</feature>
<proteinExistence type="inferred from homology"/>
<keyword evidence="9" id="KW-1185">Reference proteome</keyword>
<dbReference type="PANTHER" id="PTHR11904:SF9">
    <property type="entry name" value="PURINE NUCLEOSIDE PHOSPHORYLASE-RELATED"/>
    <property type="match status" value="1"/>
</dbReference>
<evidence type="ECO:0000313" key="8">
    <source>
        <dbReference type="EMBL" id="TWU05507.1"/>
    </source>
</evidence>
<protein>
    <recommendedName>
        <fullName evidence="5">Purine nucleoside phosphorylase</fullName>
        <ecNumber evidence="5">2.4.2.1</ecNumber>
    </recommendedName>
    <alternativeName>
        <fullName evidence="5">Inosine-guanosine phosphorylase</fullName>
    </alternativeName>
</protein>
<dbReference type="InterPro" id="IPR035994">
    <property type="entry name" value="Nucleoside_phosphorylase_sf"/>
</dbReference>
<comment type="pathway">
    <text evidence="1 5">Purine metabolism; purine nucleoside salvage.</text>
</comment>
<dbReference type="RefSeq" id="WP_146518754.1">
    <property type="nucleotide sequence ID" value="NZ_CP151726.1"/>
</dbReference>
<feature type="domain" description="Nucleoside phosphorylase" evidence="7">
    <location>
        <begin position="61"/>
        <end position="313"/>
    </location>
</feature>
<dbReference type="Proteomes" id="UP000320176">
    <property type="component" value="Unassembled WGS sequence"/>
</dbReference>
<dbReference type="NCBIfam" id="TIGR01697">
    <property type="entry name" value="PNPH-PUNA-XAPA"/>
    <property type="match status" value="1"/>
</dbReference>
<accession>A0A5C6B134</accession>
<dbReference type="NCBIfam" id="NF006054">
    <property type="entry name" value="PRK08202.1"/>
    <property type="match status" value="1"/>
</dbReference>
<evidence type="ECO:0000313" key="9">
    <source>
        <dbReference type="Proteomes" id="UP000320176"/>
    </source>
</evidence>
<dbReference type="InterPro" id="IPR000845">
    <property type="entry name" value="Nucleoside_phosphorylase_d"/>
</dbReference>
<feature type="binding site" evidence="6">
    <location>
        <position position="149"/>
    </location>
    <ligand>
        <name>phosphate</name>
        <dbReference type="ChEBI" id="CHEBI:43474"/>
    </ligand>
</feature>
<dbReference type="PANTHER" id="PTHR11904">
    <property type="entry name" value="METHYLTHIOADENOSINE/PURINE NUCLEOSIDE PHOSPHORYLASE"/>
    <property type="match status" value="1"/>
</dbReference>
<dbReference type="OrthoDB" id="1523230at2"/>
<evidence type="ECO:0000259" key="7">
    <source>
        <dbReference type="Pfam" id="PF01048"/>
    </source>
</evidence>
<feature type="binding site" evidence="6">
    <location>
        <begin position="117"/>
        <end position="119"/>
    </location>
    <ligand>
        <name>phosphate</name>
        <dbReference type="ChEBI" id="CHEBI:43474"/>
    </ligand>
</feature>
<gene>
    <name evidence="8" type="primary">punA_2</name>
    <name evidence="8" type="ORF">Pla52n_12210</name>
</gene>
<feature type="binding site" evidence="6">
    <location>
        <position position="256"/>
    </location>
    <ligand>
        <name>phosphate</name>
        <dbReference type="ChEBI" id="CHEBI:43474"/>
    </ligand>
</feature>
<feature type="binding site" evidence="6">
    <location>
        <position position="97"/>
    </location>
    <ligand>
        <name>phosphate</name>
        <dbReference type="ChEBI" id="CHEBI:43474"/>
    </ligand>
</feature>
<dbReference type="SUPFAM" id="SSF53167">
    <property type="entry name" value="Purine and uridine phosphorylases"/>
    <property type="match status" value="1"/>
</dbReference>
<dbReference type="AlphaFoldDB" id="A0A5C6B134"/>
<evidence type="ECO:0000256" key="1">
    <source>
        <dbReference type="ARBA" id="ARBA00005058"/>
    </source>
</evidence>
<dbReference type="EMBL" id="SJPN01000002">
    <property type="protein sequence ID" value="TWU05507.1"/>
    <property type="molecule type" value="Genomic_DNA"/>
</dbReference>
<dbReference type="CDD" id="cd09009">
    <property type="entry name" value="PNP-EcPNPII_like"/>
    <property type="match status" value="1"/>
</dbReference>
<comment type="caution">
    <text evidence="8">The sequence shown here is derived from an EMBL/GenBank/DDBJ whole genome shotgun (WGS) entry which is preliminary data.</text>
</comment>
<name>A0A5C6B134_9BACT</name>
<evidence type="ECO:0000256" key="5">
    <source>
        <dbReference type="PIRNR" id="PIRNR000477"/>
    </source>
</evidence>
<dbReference type="GO" id="GO:0005737">
    <property type="term" value="C:cytoplasm"/>
    <property type="evidence" value="ECO:0007669"/>
    <property type="project" value="TreeGrafter"/>
</dbReference>
<comment type="function">
    <text evidence="5">The purine nucleoside phosphorylases catalyze the phosphorolytic breakdown of the N-glycosidic bond in the beta-(deoxy)ribonucleoside molecules, with the formation of the corresponding free purine bases and pentose-1-phosphate.</text>
</comment>